<protein>
    <submittedName>
        <fullName evidence="6">Icc protein</fullName>
    </submittedName>
</protein>
<dbReference type="Pfam" id="PF00149">
    <property type="entry name" value="Metallophos"/>
    <property type="match status" value="1"/>
</dbReference>
<evidence type="ECO:0000256" key="2">
    <source>
        <dbReference type="ARBA" id="ARBA00022801"/>
    </source>
</evidence>
<sequence>MIHNRGVRCVHISDIHLDLVTRTPQGVPVWDHFFWARKTARNLNPDLVVITGDLALDQGSEELYQELASHLVFPGAQVLLLPGNHDKREYFQGAFGRRYALDPRWPRLDRVVEIGGRTMILLDTADGEISRDTLSWLDSLLTASAAAVKRGEQNGTILIWMHHPPLGGFNTFMDANYPLRNGQELVSLLTGFAGVLRFHLFCGHYHTDDQRHQENLTQYSTPSTWIQLDATTPDFSVSSRLAGLRLVDIDSSGTVETLVIEQASETLSSPADS</sequence>
<dbReference type="Gene3D" id="3.60.21.10">
    <property type="match status" value="1"/>
</dbReference>
<dbReference type="GO" id="GO:0046872">
    <property type="term" value="F:metal ion binding"/>
    <property type="evidence" value="ECO:0007669"/>
    <property type="project" value="UniProtKB-KW"/>
</dbReference>
<reference evidence="6 7" key="1">
    <citation type="submission" date="2017-01" db="EMBL/GenBank/DDBJ databases">
        <authorList>
            <person name="Mah S.A."/>
            <person name="Swanson W.J."/>
            <person name="Moy G.W."/>
            <person name="Vacquier V.D."/>
        </authorList>
    </citation>
    <scope>NUCLEOTIDE SEQUENCE [LARGE SCALE GENOMIC DNA]</scope>
    <source>
        <strain evidence="6 7">ASpG1</strain>
    </source>
</reference>
<dbReference type="GO" id="GO:0016787">
    <property type="term" value="F:hydrolase activity"/>
    <property type="evidence" value="ECO:0007669"/>
    <property type="project" value="UniProtKB-KW"/>
</dbReference>
<accession>A0A1N6PBX4</accession>
<dbReference type="Proteomes" id="UP000186400">
    <property type="component" value="Unassembled WGS sequence"/>
</dbReference>
<gene>
    <name evidence="6" type="ORF">SAMN05920897_102227</name>
</gene>
<dbReference type="PANTHER" id="PTHR42988">
    <property type="entry name" value="PHOSPHOHYDROLASE"/>
    <property type="match status" value="1"/>
</dbReference>
<comment type="similarity">
    <text evidence="4">Belongs to the cyclic nucleotide phosphodiesterase class-III family.</text>
</comment>
<keyword evidence="3" id="KW-0408">Iron</keyword>
<evidence type="ECO:0000256" key="4">
    <source>
        <dbReference type="ARBA" id="ARBA00025742"/>
    </source>
</evidence>
<evidence type="ECO:0000259" key="5">
    <source>
        <dbReference type="Pfam" id="PF00149"/>
    </source>
</evidence>
<evidence type="ECO:0000313" key="7">
    <source>
        <dbReference type="Proteomes" id="UP000186400"/>
    </source>
</evidence>
<proteinExistence type="inferred from homology"/>
<name>A0A1N6PBX4_9SPIO</name>
<organism evidence="6 7">
    <name type="scientific">Alkalispirochaeta americana</name>
    <dbReference type="NCBI Taxonomy" id="159291"/>
    <lineage>
        <taxon>Bacteria</taxon>
        <taxon>Pseudomonadati</taxon>
        <taxon>Spirochaetota</taxon>
        <taxon>Spirochaetia</taxon>
        <taxon>Spirochaetales</taxon>
        <taxon>Spirochaetaceae</taxon>
        <taxon>Alkalispirochaeta</taxon>
    </lineage>
</organism>
<dbReference type="SUPFAM" id="SSF56300">
    <property type="entry name" value="Metallo-dependent phosphatases"/>
    <property type="match status" value="1"/>
</dbReference>
<dbReference type="EMBL" id="FTMS01000002">
    <property type="protein sequence ID" value="SIQ01769.1"/>
    <property type="molecule type" value="Genomic_DNA"/>
</dbReference>
<dbReference type="InterPro" id="IPR050884">
    <property type="entry name" value="CNP_phosphodiesterase-III"/>
</dbReference>
<keyword evidence="1" id="KW-0479">Metal-binding</keyword>
<dbReference type="STRING" id="159291.SAMN05920897_102227"/>
<dbReference type="OrthoDB" id="371150at2"/>
<dbReference type="RefSeq" id="WP_076487757.1">
    <property type="nucleotide sequence ID" value="NZ_FTMS01000002.1"/>
</dbReference>
<dbReference type="AlphaFoldDB" id="A0A1N6PBX4"/>
<evidence type="ECO:0000256" key="3">
    <source>
        <dbReference type="ARBA" id="ARBA00023004"/>
    </source>
</evidence>
<evidence type="ECO:0000313" key="6">
    <source>
        <dbReference type="EMBL" id="SIQ01769.1"/>
    </source>
</evidence>
<keyword evidence="2" id="KW-0378">Hydrolase</keyword>
<dbReference type="InterPro" id="IPR004843">
    <property type="entry name" value="Calcineurin-like_PHP"/>
</dbReference>
<dbReference type="InterPro" id="IPR029052">
    <property type="entry name" value="Metallo-depent_PP-like"/>
</dbReference>
<evidence type="ECO:0000256" key="1">
    <source>
        <dbReference type="ARBA" id="ARBA00022723"/>
    </source>
</evidence>
<keyword evidence="7" id="KW-1185">Reference proteome</keyword>
<dbReference type="PANTHER" id="PTHR42988:SF2">
    <property type="entry name" value="CYCLIC NUCLEOTIDE PHOSPHODIESTERASE CBUA0032-RELATED"/>
    <property type="match status" value="1"/>
</dbReference>
<feature type="domain" description="Calcineurin-like phosphoesterase" evidence="5">
    <location>
        <begin position="8"/>
        <end position="207"/>
    </location>
</feature>